<dbReference type="AlphaFoldDB" id="A0A1T2X1D7"/>
<proteinExistence type="predicted"/>
<evidence type="ECO:0000313" key="5">
    <source>
        <dbReference type="Proteomes" id="UP000190188"/>
    </source>
</evidence>
<keyword evidence="2" id="KW-0812">Transmembrane</keyword>
<dbReference type="RefSeq" id="WP_078502236.1">
    <property type="nucleotide sequence ID" value="NZ_MSZX01000014.1"/>
</dbReference>
<dbReference type="EMBL" id="MSZX01000014">
    <property type="protein sequence ID" value="OPA73672.1"/>
    <property type="molecule type" value="Genomic_DNA"/>
</dbReference>
<dbReference type="OrthoDB" id="9809746at2"/>
<dbReference type="GO" id="GO:0016209">
    <property type="term" value="F:antioxidant activity"/>
    <property type="evidence" value="ECO:0007669"/>
    <property type="project" value="InterPro"/>
</dbReference>
<organism evidence="4 5">
    <name type="scientific">Paenibacillus selenitireducens</name>
    <dbReference type="NCBI Taxonomy" id="1324314"/>
    <lineage>
        <taxon>Bacteria</taxon>
        <taxon>Bacillati</taxon>
        <taxon>Bacillota</taxon>
        <taxon>Bacilli</taxon>
        <taxon>Bacillales</taxon>
        <taxon>Paenibacillaceae</taxon>
        <taxon>Paenibacillus</taxon>
    </lineage>
</organism>
<evidence type="ECO:0000313" key="4">
    <source>
        <dbReference type="EMBL" id="OPA73672.1"/>
    </source>
</evidence>
<dbReference type="PANTHER" id="PTHR42852">
    <property type="entry name" value="THIOL:DISULFIDE INTERCHANGE PROTEIN DSBE"/>
    <property type="match status" value="1"/>
</dbReference>
<dbReference type="GO" id="GO:0016491">
    <property type="term" value="F:oxidoreductase activity"/>
    <property type="evidence" value="ECO:0007669"/>
    <property type="project" value="InterPro"/>
</dbReference>
<dbReference type="PROSITE" id="PS00194">
    <property type="entry name" value="THIOREDOXIN_1"/>
    <property type="match status" value="1"/>
</dbReference>
<keyword evidence="1" id="KW-1015">Disulfide bond</keyword>
<dbReference type="InterPro" id="IPR013766">
    <property type="entry name" value="Thioredoxin_domain"/>
</dbReference>
<feature type="domain" description="Thioredoxin" evidence="3">
    <location>
        <begin position="15"/>
        <end position="171"/>
    </location>
</feature>
<protein>
    <recommendedName>
        <fullName evidence="3">Thioredoxin domain-containing protein</fullName>
    </recommendedName>
</protein>
<dbReference type="Proteomes" id="UP000190188">
    <property type="component" value="Unassembled WGS sequence"/>
</dbReference>
<dbReference type="SUPFAM" id="SSF52833">
    <property type="entry name" value="Thioredoxin-like"/>
    <property type="match status" value="1"/>
</dbReference>
<dbReference type="STRING" id="1324314.BVG16_26595"/>
<gene>
    <name evidence="4" type="ORF">BVG16_26595</name>
</gene>
<dbReference type="CDD" id="cd02966">
    <property type="entry name" value="TlpA_like_family"/>
    <property type="match status" value="1"/>
</dbReference>
<dbReference type="Gene3D" id="3.40.30.10">
    <property type="entry name" value="Glutaredoxin"/>
    <property type="match status" value="1"/>
</dbReference>
<comment type="caution">
    <text evidence="4">The sequence shown here is derived from an EMBL/GenBank/DDBJ whole genome shotgun (WGS) entry which is preliminary data.</text>
</comment>
<dbReference type="PANTHER" id="PTHR42852:SF13">
    <property type="entry name" value="PROTEIN DIPZ"/>
    <property type="match status" value="1"/>
</dbReference>
<keyword evidence="5" id="KW-1185">Reference proteome</keyword>
<reference evidence="4 5" key="1">
    <citation type="submission" date="2017-01" db="EMBL/GenBank/DDBJ databases">
        <title>Genome analysis of Paenibacillus selenitrireducens ES3-24.</title>
        <authorList>
            <person name="Xu D."/>
            <person name="Yao R."/>
            <person name="Zheng S."/>
        </authorList>
    </citation>
    <scope>NUCLEOTIDE SEQUENCE [LARGE SCALE GENOMIC DNA]</scope>
    <source>
        <strain evidence="4 5">ES3-24</strain>
    </source>
</reference>
<keyword evidence="2" id="KW-0472">Membrane</keyword>
<evidence type="ECO:0000259" key="3">
    <source>
        <dbReference type="PROSITE" id="PS51352"/>
    </source>
</evidence>
<dbReference type="PROSITE" id="PS51352">
    <property type="entry name" value="THIOREDOXIN_2"/>
    <property type="match status" value="1"/>
</dbReference>
<name>A0A1T2X1D7_9BACL</name>
<evidence type="ECO:0000256" key="1">
    <source>
        <dbReference type="ARBA" id="ARBA00023157"/>
    </source>
</evidence>
<feature type="transmembrane region" description="Helical" evidence="2">
    <location>
        <begin position="7"/>
        <end position="26"/>
    </location>
</feature>
<dbReference type="InterPro" id="IPR017937">
    <property type="entry name" value="Thioredoxin_CS"/>
</dbReference>
<dbReference type="InterPro" id="IPR050553">
    <property type="entry name" value="Thioredoxin_ResA/DsbE_sf"/>
</dbReference>
<dbReference type="InterPro" id="IPR036249">
    <property type="entry name" value="Thioredoxin-like_sf"/>
</dbReference>
<dbReference type="Pfam" id="PF00578">
    <property type="entry name" value="AhpC-TSA"/>
    <property type="match status" value="1"/>
</dbReference>
<sequence>MRIKVTKIILMLLPIIIISLIVNFFINTPDTSKQETTQNIIKLKELMNANEVQVKFSEKPTVLLFFTSWCPYCNEDAPKIVSLNKKYNNQINIYGINLLYRDEVSEVQNYVKKHKIDYPILIDETGATYKNYGGLGFPALYFLNSRGDVIDQIIGSTDIDIIESSFKNLIYNY</sequence>
<keyword evidence="2" id="KW-1133">Transmembrane helix</keyword>
<accession>A0A1T2X1D7</accession>
<evidence type="ECO:0000256" key="2">
    <source>
        <dbReference type="SAM" id="Phobius"/>
    </source>
</evidence>
<dbReference type="InterPro" id="IPR000866">
    <property type="entry name" value="AhpC/TSA"/>
</dbReference>